<protein>
    <submittedName>
        <fullName evidence="1">GCP_C_terminal domain-containing protein</fullName>
    </submittedName>
</protein>
<dbReference type="WBParaSite" id="HPLM_0001945801-mRNA-1">
    <property type="protein sequence ID" value="HPLM_0001945801-mRNA-1"/>
    <property type="gene ID" value="HPLM_0001945801"/>
</dbReference>
<organism evidence="1">
    <name type="scientific">Haemonchus placei</name>
    <name type="common">Barber's pole worm</name>
    <dbReference type="NCBI Taxonomy" id="6290"/>
    <lineage>
        <taxon>Eukaryota</taxon>
        <taxon>Metazoa</taxon>
        <taxon>Ecdysozoa</taxon>
        <taxon>Nematoda</taxon>
        <taxon>Chromadorea</taxon>
        <taxon>Rhabditida</taxon>
        <taxon>Rhabditina</taxon>
        <taxon>Rhabditomorpha</taxon>
        <taxon>Strongyloidea</taxon>
        <taxon>Trichostrongylidae</taxon>
        <taxon>Haemonchus</taxon>
    </lineage>
</organism>
<evidence type="ECO:0000313" key="1">
    <source>
        <dbReference type="WBParaSite" id="HPLM_0001945801-mRNA-1"/>
    </source>
</evidence>
<dbReference type="AlphaFoldDB" id="A0A0N4X516"/>
<proteinExistence type="predicted"/>
<name>A0A0N4X516_HAEPC</name>
<accession>A0A0N4X516</accession>
<reference evidence="1" key="1">
    <citation type="submission" date="2017-02" db="UniProtKB">
        <authorList>
            <consortium name="WormBaseParasite"/>
        </authorList>
    </citation>
    <scope>IDENTIFICATION</scope>
</reference>
<sequence length="57" mass="6743">LLHHKLAESSILRQLRQWCDSYYCAAVISSLRSSLCIRREELFHDLCIEVFQCRSSQ</sequence>